<comment type="caution">
    <text evidence="1">The sequence shown here is derived from an EMBL/GenBank/DDBJ whole genome shotgun (WGS) entry which is preliminary data.</text>
</comment>
<dbReference type="AlphaFoldDB" id="A0A2N0Z9H9"/>
<proteinExistence type="predicted"/>
<evidence type="ECO:0000313" key="2">
    <source>
        <dbReference type="Proteomes" id="UP000233343"/>
    </source>
</evidence>
<reference evidence="1 2" key="1">
    <citation type="journal article" date="2010" name="Int. J. Syst. Evol. Microbiol.">
        <title>Bacillus horneckiae sp. nov., isolated from a spacecraft-assembly clean room.</title>
        <authorList>
            <person name="Vaishampayan P."/>
            <person name="Probst A."/>
            <person name="Krishnamurthi S."/>
            <person name="Ghosh S."/>
            <person name="Osman S."/>
            <person name="McDowall A."/>
            <person name="Ruckmani A."/>
            <person name="Mayilraj S."/>
            <person name="Venkateswaran K."/>
        </authorList>
    </citation>
    <scope>NUCLEOTIDE SEQUENCE [LARGE SCALE GENOMIC DNA]</scope>
    <source>
        <strain evidence="2">1PO1SC</strain>
    </source>
</reference>
<dbReference type="Proteomes" id="UP000233343">
    <property type="component" value="Unassembled WGS sequence"/>
</dbReference>
<name>A0A2N0Z9H9_9BACI</name>
<organism evidence="1 2">
    <name type="scientific">Cytobacillus horneckiae</name>
    <dbReference type="NCBI Taxonomy" id="549687"/>
    <lineage>
        <taxon>Bacteria</taxon>
        <taxon>Bacillati</taxon>
        <taxon>Bacillota</taxon>
        <taxon>Bacilli</taxon>
        <taxon>Bacillales</taxon>
        <taxon>Bacillaceae</taxon>
        <taxon>Cytobacillus</taxon>
    </lineage>
</organism>
<dbReference type="RefSeq" id="WP_066192445.1">
    <property type="nucleotide sequence ID" value="NZ_PISD01000076.1"/>
</dbReference>
<gene>
    <name evidence="1" type="ORF">CWS20_25450</name>
</gene>
<sequence>MNFRYPKQRNYLILVADNYYSLSLDVNSIFDEILLLKERKMVINWLHSLNNENAVRLVQKPRITLKCKLVPLIVK</sequence>
<dbReference type="EMBL" id="PISD01000076">
    <property type="protein sequence ID" value="PKG26162.1"/>
    <property type="molecule type" value="Genomic_DNA"/>
</dbReference>
<protein>
    <submittedName>
        <fullName evidence="1">Uncharacterized protein</fullName>
    </submittedName>
</protein>
<accession>A0A2N0Z9H9</accession>
<evidence type="ECO:0000313" key="1">
    <source>
        <dbReference type="EMBL" id="PKG26162.1"/>
    </source>
</evidence>
<keyword evidence="2" id="KW-1185">Reference proteome</keyword>